<keyword evidence="2 7" id="KW-0728">SH3 domain</keyword>
<dbReference type="SMART" id="SM00326">
    <property type="entry name" value="SH3"/>
    <property type="match status" value="2"/>
</dbReference>
<evidence type="ECO:0000256" key="9">
    <source>
        <dbReference type="SAM" id="MobiDB-lite"/>
    </source>
</evidence>
<dbReference type="AlphaFoldDB" id="A0A671R3W8"/>
<keyword evidence="13" id="KW-1185">Reference proteome</keyword>
<evidence type="ECO:0000256" key="8">
    <source>
        <dbReference type="PROSITE-ProRule" id="PRU01077"/>
    </source>
</evidence>
<dbReference type="InterPro" id="IPR035556">
    <property type="entry name" value="FCHSD2_SH3_2"/>
</dbReference>
<gene>
    <name evidence="12" type="primary">LOC107659118</name>
</gene>
<evidence type="ECO:0000259" key="10">
    <source>
        <dbReference type="PROSITE" id="PS50002"/>
    </source>
</evidence>
<dbReference type="InterPro" id="IPR027267">
    <property type="entry name" value="AH/BAR_dom_sf"/>
</dbReference>
<name>A0A671R3W8_9TELE</name>
<dbReference type="PRINTS" id="PR00452">
    <property type="entry name" value="SH3DOMAIN"/>
</dbReference>
<comment type="subcellular location">
    <subcellularLocation>
        <location evidence="1">Cell projection</location>
    </subcellularLocation>
</comment>
<dbReference type="GO" id="GO:0008289">
    <property type="term" value="F:lipid binding"/>
    <property type="evidence" value="ECO:0007669"/>
    <property type="project" value="UniProtKB-KW"/>
</dbReference>
<feature type="domain" description="SH3" evidence="10">
    <location>
        <begin position="320"/>
        <end position="381"/>
    </location>
</feature>
<keyword evidence="6" id="KW-0966">Cell projection</keyword>
<dbReference type="Pfam" id="PF00018">
    <property type="entry name" value="SH3_1"/>
    <property type="match status" value="1"/>
</dbReference>
<dbReference type="PANTHER" id="PTHR15735:SF11">
    <property type="entry name" value="F-BAR AND DOUBLE SH3 DOMAINS PROTEIN 2"/>
    <property type="match status" value="1"/>
</dbReference>
<dbReference type="SUPFAM" id="SSF50044">
    <property type="entry name" value="SH3-domain"/>
    <property type="match status" value="2"/>
</dbReference>
<organism evidence="12 13">
    <name type="scientific">Sinocyclocheilus anshuiensis</name>
    <dbReference type="NCBI Taxonomy" id="1608454"/>
    <lineage>
        <taxon>Eukaryota</taxon>
        <taxon>Metazoa</taxon>
        <taxon>Chordata</taxon>
        <taxon>Craniata</taxon>
        <taxon>Vertebrata</taxon>
        <taxon>Euteleostomi</taxon>
        <taxon>Actinopterygii</taxon>
        <taxon>Neopterygii</taxon>
        <taxon>Teleostei</taxon>
        <taxon>Ostariophysi</taxon>
        <taxon>Cypriniformes</taxon>
        <taxon>Cyprinidae</taxon>
        <taxon>Cyprininae</taxon>
        <taxon>Sinocyclocheilus</taxon>
    </lineage>
</organism>
<reference evidence="12" key="2">
    <citation type="submission" date="2025-09" db="UniProtKB">
        <authorList>
            <consortium name="Ensembl"/>
        </authorList>
    </citation>
    <scope>IDENTIFICATION</scope>
</reference>
<dbReference type="GO" id="GO:0051495">
    <property type="term" value="P:positive regulation of cytoskeleton organization"/>
    <property type="evidence" value="ECO:0007669"/>
    <property type="project" value="UniProtKB-ARBA"/>
</dbReference>
<dbReference type="Gene3D" id="2.30.30.40">
    <property type="entry name" value="SH3 Domains"/>
    <property type="match status" value="2"/>
</dbReference>
<feature type="domain" description="SH3" evidence="10">
    <location>
        <begin position="418"/>
        <end position="480"/>
    </location>
</feature>
<dbReference type="Pfam" id="PF14604">
    <property type="entry name" value="SH3_9"/>
    <property type="match status" value="1"/>
</dbReference>
<dbReference type="GO" id="GO:0055037">
    <property type="term" value="C:recycling endosome"/>
    <property type="evidence" value="ECO:0007669"/>
    <property type="project" value="TreeGrafter"/>
</dbReference>
<dbReference type="InterPro" id="IPR001452">
    <property type="entry name" value="SH3_domain"/>
</dbReference>
<proteinExistence type="predicted"/>
<feature type="domain" description="F-BAR" evidence="11">
    <location>
        <begin position="1"/>
        <end position="148"/>
    </location>
</feature>
<dbReference type="Ensembl" id="ENSSANT00000082823.1">
    <property type="protein sequence ID" value="ENSSANP00000077906.1"/>
    <property type="gene ID" value="ENSSANG00000038665.1"/>
</dbReference>
<dbReference type="PANTHER" id="PTHR15735">
    <property type="entry name" value="FCH AND DOUBLE SH3 DOMAINS PROTEIN"/>
    <property type="match status" value="1"/>
</dbReference>
<dbReference type="Proteomes" id="UP000472260">
    <property type="component" value="Unassembled WGS sequence"/>
</dbReference>
<evidence type="ECO:0000313" key="13">
    <source>
        <dbReference type="Proteomes" id="UP000472260"/>
    </source>
</evidence>
<dbReference type="Gene3D" id="1.20.1270.60">
    <property type="entry name" value="Arfaptin homology (AH) domain/BAR domain"/>
    <property type="match status" value="1"/>
</dbReference>
<evidence type="ECO:0000259" key="11">
    <source>
        <dbReference type="PROSITE" id="PS51741"/>
    </source>
</evidence>
<evidence type="ECO:0000256" key="6">
    <source>
        <dbReference type="ARBA" id="ARBA00023273"/>
    </source>
</evidence>
<dbReference type="GO" id="GO:0031594">
    <property type="term" value="C:neuromuscular junction"/>
    <property type="evidence" value="ECO:0007669"/>
    <property type="project" value="TreeGrafter"/>
</dbReference>
<evidence type="ECO:0000256" key="4">
    <source>
        <dbReference type="ARBA" id="ARBA00023054"/>
    </source>
</evidence>
<dbReference type="GO" id="GO:0042995">
    <property type="term" value="C:cell projection"/>
    <property type="evidence" value="ECO:0007669"/>
    <property type="project" value="UniProtKB-SubCell"/>
</dbReference>
<keyword evidence="4 8" id="KW-0175">Coiled coil</keyword>
<dbReference type="PROSITE" id="PS51741">
    <property type="entry name" value="F_BAR"/>
    <property type="match status" value="1"/>
</dbReference>
<dbReference type="GO" id="GO:0007274">
    <property type="term" value="P:neuromuscular synaptic transmission"/>
    <property type="evidence" value="ECO:0007669"/>
    <property type="project" value="TreeGrafter"/>
</dbReference>
<dbReference type="SUPFAM" id="SSF103657">
    <property type="entry name" value="BAR/IMD domain-like"/>
    <property type="match status" value="1"/>
</dbReference>
<dbReference type="InterPro" id="IPR035460">
    <property type="entry name" value="FCHSD_SH3_1"/>
</dbReference>
<keyword evidence="5" id="KW-0446">Lipid-binding</keyword>
<evidence type="ECO:0000256" key="1">
    <source>
        <dbReference type="ARBA" id="ARBA00004316"/>
    </source>
</evidence>
<dbReference type="InterPro" id="IPR031160">
    <property type="entry name" value="F_BAR_dom"/>
</dbReference>
<dbReference type="CDD" id="cd11761">
    <property type="entry name" value="SH3_FCHSD_1"/>
    <property type="match status" value="1"/>
</dbReference>
<keyword evidence="3" id="KW-0597">Phosphoprotein</keyword>
<evidence type="ECO:0000256" key="5">
    <source>
        <dbReference type="ARBA" id="ARBA00023121"/>
    </source>
</evidence>
<evidence type="ECO:0000256" key="3">
    <source>
        <dbReference type="ARBA" id="ARBA00022553"/>
    </source>
</evidence>
<dbReference type="GO" id="GO:1902905">
    <property type="term" value="P:positive regulation of supramolecular fiber organization"/>
    <property type="evidence" value="ECO:0007669"/>
    <property type="project" value="UniProtKB-ARBA"/>
</dbReference>
<feature type="region of interest" description="Disordered" evidence="9">
    <location>
        <begin position="166"/>
        <end position="194"/>
    </location>
</feature>
<sequence>MQPPPRKVKVTQELKNTHTEQLGRLHLKHQTECDLLEDMRSKLGLFQSRISLQKASVKLKAKRSDCNSKATHARNEYLLTLAAANAHHDRYYQTDLVNCIKGLEGNIYDHVKDYLISFCRTELEAFQAVHSTFQFLLEKSSRVMQDFNQQLFLQENPVFHKAQDFQFQPSDSDTSRQLESETGTTEEHSLNKEARKWATRVAREHKNIIHYKRALEECETLGTPPTEQSRNELEFRIEEAKESIRKAETLKLKAEACLDLLRQVGVSVDTWLKSALNQVMEELENERWASLPPLTTHDLSLSVRSKTDLWENINLHSDLSLLNSVLPLSFSQASQPDELTIDEHEMLEVIEDGDMEDWVKARNKSGQVGYVPEKYLQFPTSNSVLSMLQSLAALDARSHSSSNSTEPELASGSFNGDSSMSFVKAMYDYEGQTDDELSFPEGAIIRILNKDNQEDDGFWEGEFNGRVGVFPSVLVEDLTASENGDTHWGTDTQVSPCQRLHSSLPPLPLYEQPPCSPYTSPETSSAPSLPRSPSVNGELKLPIPQKVRAAPPPPKQHVRRQVEKTEEVEITLV</sequence>
<feature type="compositionally biased region" description="Polar residues" evidence="9">
    <location>
        <begin position="517"/>
        <end position="535"/>
    </location>
</feature>
<accession>A0A671R3W8</accession>
<protein>
    <submittedName>
        <fullName evidence="12">F-BAR and double SH3 domains protein 2-like</fullName>
    </submittedName>
</protein>
<dbReference type="FunFam" id="2.30.30.40:FF:000060">
    <property type="entry name" value="FCH and double SH3 domains protein 2"/>
    <property type="match status" value="1"/>
</dbReference>
<feature type="region of interest" description="Disordered" evidence="9">
    <location>
        <begin position="481"/>
        <end position="573"/>
    </location>
</feature>
<evidence type="ECO:0000313" key="12">
    <source>
        <dbReference type="Ensembl" id="ENSSANP00000077906.1"/>
    </source>
</evidence>
<evidence type="ECO:0000256" key="2">
    <source>
        <dbReference type="ARBA" id="ARBA00022443"/>
    </source>
</evidence>
<dbReference type="InterPro" id="IPR036028">
    <property type="entry name" value="SH3-like_dom_sf"/>
</dbReference>
<dbReference type="PROSITE" id="PS50002">
    <property type="entry name" value="SH3"/>
    <property type="match status" value="2"/>
</dbReference>
<dbReference type="GO" id="GO:0030833">
    <property type="term" value="P:regulation of actin filament polymerization"/>
    <property type="evidence" value="ECO:0007669"/>
    <property type="project" value="TreeGrafter"/>
</dbReference>
<dbReference type="CDD" id="cd11894">
    <property type="entry name" value="SH3_FCHSD2_2"/>
    <property type="match status" value="1"/>
</dbReference>
<reference evidence="12" key="1">
    <citation type="submission" date="2025-08" db="UniProtKB">
        <authorList>
            <consortium name="Ensembl"/>
        </authorList>
    </citation>
    <scope>IDENTIFICATION</scope>
</reference>
<feature type="compositionally biased region" description="Basic and acidic residues" evidence="9">
    <location>
        <begin position="173"/>
        <end position="194"/>
    </location>
</feature>
<dbReference type="FunFam" id="2.30.30.40:FF:000033">
    <property type="entry name" value="FCH and double SH3 domains protein 2"/>
    <property type="match status" value="1"/>
</dbReference>
<evidence type="ECO:0000256" key="7">
    <source>
        <dbReference type="PROSITE-ProRule" id="PRU00192"/>
    </source>
</evidence>